<gene>
    <name evidence="5" type="ORF">KIH79_02495</name>
</gene>
<dbReference type="PANTHER" id="PTHR30146:SF109">
    <property type="entry name" value="HTH-TYPE TRANSCRIPTIONAL REGULATOR GALS"/>
    <property type="match status" value="1"/>
</dbReference>
<evidence type="ECO:0000259" key="4">
    <source>
        <dbReference type="PROSITE" id="PS50932"/>
    </source>
</evidence>
<keyword evidence="6" id="KW-1185">Reference proteome</keyword>
<name>A0ABS6WCS6_9BIFI</name>
<dbReference type="RefSeq" id="WP_219057944.1">
    <property type="nucleotide sequence ID" value="NZ_JAHBBH010000004.1"/>
</dbReference>
<evidence type="ECO:0000256" key="2">
    <source>
        <dbReference type="ARBA" id="ARBA00023125"/>
    </source>
</evidence>
<evidence type="ECO:0000313" key="6">
    <source>
        <dbReference type="Proteomes" id="UP000700815"/>
    </source>
</evidence>
<dbReference type="Pfam" id="PF13377">
    <property type="entry name" value="Peripla_BP_3"/>
    <property type="match status" value="1"/>
</dbReference>
<feature type="domain" description="HTH lacI-type" evidence="4">
    <location>
        <begin position="2"/>
        <end position="56"/>
    </location>
</feature>
<evidence type="ECO:0000256" key="3">
    <source>
        <dbReference type="ARBA" id="ARBA00023163"/>
    </source>
</evidence>
<dbReference type="SMART" id="SM00354">
    <property type="entry name" value="HTH_LACI"/>
    <property type="match status" value="1"/>
</dbReference>
<dbReference type="GO" id="GO:0003677">
    <property type="term" value="F:DNA binding"/>
    <property type="evidence" value="ECO:0007669"/>
    <property type="project" value="UniProtKB-KW"/>
</dbReference>
<reference evidence="5 6" key="1">
    <citation type="submission" date="2021-05" db="EMBL/GenBank/DDBJ databases">
        <title>Phylogenetic classification of ten novel species belonging to the genus Bifidobacterium comprising B. colchicus sp. nov., B. abeli sp. nov., B. bicoloris sp. nov., B. guerezis sp. nov., B. rosaliae sp. nov., B. santillanensis sp. nov., B. argentati sp. nov., B. amazzoni sp. nov., B. pluviali sp. nov., and B. pinnaculum sp. nov.</title>
        <authorList>
            <person name="Lugli G.A."/>
            <person name="Ruiz Garcia L."/>
            <person name="Margolles A."/>
            <person name="Ventura M."/>
        </authorList>
    </citation>
    <scope>NUCLEOTIDE SEQUENCE [LARGE SCALE GENOMIC DNA]</scope>
    <source>
        <strain evidence="5 6">82T10</strain>
    </source>
</reference>
<accession>A0ABS6WCS6</accession>
<dbReference type="EMBL" id="JAHBBH010000004">
    <property type="protein sequence ID" value="MBW3091838.1"/>
    <property type="molecule type" value="Genomic_DNA"/>
</dbReference>
<dbReference type="Proteomes" id="UP000700815">
    <property type="component" value="Unassembled WGS sequence"/>
</dbReference>
<comment type="caution">
    <text evidence="5">The sequence shown here is derived from an EMBL/GenBank/DDBJ whole genome shotgun (WGS) entry which is preliminary data.</text>
</comment>
<keyword evidence="1" id="KW-0805">Transcription regulation</keyword>
<dbReference type="PANTHER" id="PTHR30146">
    <property type="entry name" value="LACI-RELATED TRANSCRIPTIONAL REPRESSOR"/>
    <property type="match status" value="1"/>
</dbReference>
<keyword evidence="2 5" id="KW-0238">DNA-binding</keyword>
<dbReference type="InterPro" id="IPR000843">
    <property type="entry name" value="HTH_LacI"/>
</dbReference>
<evidence type="ECO:0000313" key="5">
    <source>
        <dbReference type="EMBL" id="MBW3091838.1"/>
    </source>
</evidence>
<dbReference type="PROSITE" id="PS00356">
    <property type="entry name" value="HTH_LACI_1"/>
    <property type="match status" value="1"/>
</dbReference>
<proteinExistence type="predicted"/>
<keyword evidence="3" id="KW-0804">Transcription</keyword>
<dbReference type="Pfam" id="PF00356">
    <property type="entry name" value="LacI"/>
    <property type="match status" value="1"/>
</dbReference>
<dbReference type="PROSITE" id="PS50932">
    <property type="entry name" value="HTH_LACI_2"/>
    <property type="match status" value="1"/>
</dbReference>
<dbReference type="CDD" id="cd01392">
    <property type="entry name" value="HTH_LacI"/>
    <property type="match status" value="1"/>
</dbReference>
<sequence>MTTIRDIARIAGVSIATVSLALRDDPRIANATAKRIKDIARDEHYVVDLTARSLHNKRNGIIGMTVFDIDKPYPAKVASEVVAAAKRRNLETLMHQLVPDATPTDKYLATWKAVSQLCDGIILNSDSALRNGLYRLSGDTPMLLLGEPDDEFGLDTVTIAHDRESELAMGHLLDIGCTGIVVLGSPYTSEEQAIGRKTLLDKRAYGFYQACRHHQVDPDMIRFVTCDWSMTEAHRQMLYLLDSGERFDGLLCLTDTMAMGALRALKDRNVQVPEDIAVMGLDGIREGEFLVPSLSTVEPNLREQAEQALTLLTERIEGGTDLPPRHVDIGYRLIQRESTMRLRS</sequence>
<organism evidence="5 6">
    <name type="scientific">Bifidobacterium miconis</name>
    <dbReference type="NCBI Taxonomy" id="2834435"/>
    <lineage>
        <taxon>Bacteria</taxon>
        <taxon>Bacillati</taxon>
        <taxon>Actinomycetota</taxon>
        <taxon>Actinomycetes</taxon>
        <taxon>Bifidobacteriales</taxon>
        <taxon>Bifidobacteriaceae</taxon>
        <taxon>Bifidobacterium</taxon>
    </lineage>
</organism>
<protein>
    <submittedName>
        <fullName evidence="5">LacI family DNA-binding transcriptional regulator</fullName>
    </submittedName>
</protein>
<dbReference type="CDD" id="cd06267">
    <property type="entry name" value="PBP1_LacI_sugar_binding-like"/>
    <property type="match status" value="1"/>
</dbReference>
<evidence type="ECO:0000256" key="1">
    <source>
        <dbReference type="ARBA" id="ARBA00023015"/>
    </source>
</evidence>
<dbReference type="InterPro" id="IPR046335">
    <property type="entry name" value="LacI/GalR-like_sensor"/>
</dbReference>